<evidence type="ECO:0000313" key="4">
    <source>
        <dbReference type="Proteomes" id="UP000323994"/>
    </source>
</evidence>
<evidence type="ECO:0000259" key="2">
    <source>
        <dbReference type="PROSITE" id="PS50110"/>
    </source>
</evidence>
<dbReference type="EMBL" id="VBSN01000049">
    <property type="protein sequence ID" value="KAA6438343.1"/>
    <property type="molecule type" value="Genomic_DNA"/>
</dbReference>
<dbReference type="InterPro" id="IPR052893">
    <property type="entry name" value="TCS_response_regulator"/>
</dbReference>
<evidence type="ECO:0000256" key="1">
    <source>
        <dbReference type="PROSITE-ProRule" id="PRU00169"/>
    </source>
</evidence>
<keyword evidence="1" id="KW-0597">Phosphoprotein</keyword>
<sequence length="141" mass="16435">MPHSGPIFLVEDDEDDQLMITQALRELGITNRVVYFQDGVEVIKYLGSSMQQPFLIICDINLPSMNGLETREYIENSPLLKERSIPFLFFTTSNHVLTVKEAYKYTVQGFFVKTNNYNKLKEDLSIIFKYWQLCLLPDRVT</sequence>
<feature type="modified residue" description="4-aspartylphosphate" evidence="1">
    <location>
        <position position="59"/>
    </location>
</feature>
<dbReference type="OrthoDB" id="958614at2"/>
<feature type="domain" description="Response regulatory" evidence="2">
    <location>
        <begin position="6"/>
        <end position="128"/>
    </location>
</feature>
<keyword evidence="4" id="KW-1185">Reference proteome</keyword>
<proteinExistence type="predicted"/>
<dbReference type="RefSeq" id="WP_139013146.1">
    <property type="nucleotide sequence ID" value="NZ_VBSN01000049.1"/>
</dbReference>
<organism evidence="3 4">
    <name type="scientific">Dyadobacter flavalbus</name>
    <dbReference type="NCBI Taxonomy" id="2579942"/>
    <lineage>
        <taxon>Bacteria</taxon>
        <taxon>Pseudomonadati</taxon>
        <taxon>Bacteroidota</taxon>
        <taxon>Cytophagia</taxon>
        <taxon>Cytophagales</taxon>
        <taxon>Spirosomataceae</taxon>
        <taxon>Dyadobacter</taxon>
    </lineage>
</organism>
<gene>
    <name evidence="3" type="ORF">FEM33_16755</name>
</gene>
<dbReference type="Gene3D" id="3.40.50.2300">
    <property type="match status" value="1"/>
</dbReference>
<comment type="caution">
    <text evidence="3">The sequence shown here is derived from an EMBL/GenBank/DDBJ whole genome shotgun (WGS) entry which is preliminary data.</text>
</comment>
<dbReference type="SMART" id="SM00448">
    <property type="entry name" value="REC"/>
    <property type="match status" value="1"/>
</dbReference>
<reference evidence="3 4" key="1">
    <citation type="submission" date="2019-05" db="EMBL/GenBank/DDBJ databases">
        <authorList>
            <person name="Qu J.-H."/>
        </authorList>
    </citation>
    <scope>NUCLEOTIDE SEQUENCE [LARGE SCALE GENOMIC DNA]</scope>
    <source>
        <strain evidence="3 4">NS28</strain>
    </source>
</reference>
<evidence type="ECO:0000313" key="3">
    <source>
        <dbReference type="EMBL" id="KAA6438343.1"/>
    </source>
</evidence>
<dbReference type="Proteomes" id="UP000323994">
    <property type="component" value="Unassembled WGS sequence"/>
</dbReference>
<dbReference type="SUPFAM" id="SSF52172">
    <property type="entry name" value="CheY-like"/>
    <property type="match status" value="1"/>
</dbReference>
<protein>
    <submittedName>
        <fullName evidence="3">Response regulator</fullName>
    </submittedName>
</protein>
<name>A0A5M8QV94_9BACT</name>
<dbReference type="PANTHER" id="PTHR44520">
    <property type="entry name" value="RESPONSE REGULATOR RCP1-RELATED"/>
    <property type="match status" value="1"/>
</dbReference>
<dbReference type="Pfam" id="PF00072">
    <property type="entry name" value="Response_reg"/>
    <property type="match status" value="1"/>
</dbReference>
<dbReference type="InterPro" id="IPR011006">
    <property type="entry name" value="CheY-like_superfamily"/>
</dbReference>
<dbReference type="PROSITE" id="PS50110">
    <property type="entry name" value="RESPONSE_REGULATORY"/>
    <property type="match status" value="1"/>
</dbReference>
<dbReference type="GO" id="GO:0000160">
    <property type="term" value="P:phosphorelay signal transduction system"/>
    <property type="evidence" value="ECO:0007669"/>
    <property type="project" value="InterPro"/>
</dbReference>
<accession>A0A5M8QV94</accession>
<dbReference type="AlphaFoldDB" id="A0A5M8QV94"/>
<dbReference type="InterPro" id="IPR001789">
    <property type="entry name" value="Sig_transdc_resp-reg_receiver"/>
</dbReference>
<dbReference type="PANTHER" id="PTHR44520:SF2">
    <property type="entry name" value="RESPONSE REGULATOR RCP1"/>
    <property type="match status" value="1"/>
</dbReference>